<dbReference type="PANTHER" id="PTHR43790">
    <property type="entry name" value="CARBOHYDRATE TRANSPORT ATP-BINDING PROTEIN MG119-RELATED"/>
    <property type="match status" value="1"/>
</dbReference>
<reference evidence="5" key="1">
    <citation type="submission" date="2021-03" db="EMBL/GenBank/DDBJ databases">
        <title>Whole genome sequence of Jiella sp. CQZ9-1.</title>
        <authorList>
            <person name="Tuo L."/>
        </authorList>
    </citation>
    <scope>NUCLEOTIDE SEQUENCE</scope>
    <source>
        <strain evidence="5">CQZ9-1</strain>
    </source>
</reference>
<dbReference type="InterPro" id="IPR050107">
    <property type="entry name" value="ABC_carbohydrate_import_ATPase"/>
</dbReference>
<dbReference type="InterPro" id="IPR003439">
    <property type="entry name" value="ABC_transporter-like_ATP-bd"/>
</dbReference>
<dbReference type="Proteomes" id="UP000664122">
    <property type="component" value="Unassembled WGS sequence"/>
</dbReference>
<dbReference type="CDD" id="cd03216">
    <property type="entry name" value="ABC_Carb_Monos_I"/>
    <property type="match status" value="1"/>
</dbReference>
<evidence type="ECO:0000256" key="3">
    <source>
        <dbReference type="SAM" id="MobiDB-lite"/>
    </source>
</evidence>
<sequence length="528" mass="56873">MSAIAALHDPARREESAADHESGKARPLLEAVGLTKHFGNFTALNNVSLALQAGEFHALLGENGAGKSTLVKCILGYYRPDAGDVVLDGREQTIENPRDARRLGIGMVYQHFTLVPAMTVLENLVMSRVDVPRVVDWKAERRALIRFLETMPLKVPLDTPVDRLSAGERQKTEILKQLYLGSRVLVLDEPTSVLTPDEAREVLGFLRKRARETGMAVLLITHKFAEVTAFCDRVTVLRRGIKAGQGTVADLSIADMAAMMIGERDLAEVPDREATTPGSSPVLRLEAVRSGDAATRGSIAIEALDVFAGEIVGIAGISGNGQKRLVDLLSGQEAPDAGTLLVKGEPYDASRAAAQKLKVRCLPEEPLRNACVGRMSVSDNLAFRSFDRDAEGRRIRLLDRQRMRSEAERLIAAYAVKTQSPSAPVATLSGGNVQRAVLARELQGETDLLVAANPCFGLDFGAVADIRAQLIAARNRGTAVLLVSEDLDEIVALSDRIMVMFEGRIVYECAGGAEADTTVIGGHMAGHG</sequence>
<feature type="domain" description="ABC transporter" evidence="4">
    <location>
        <begin position="29"/>
        <end position="264"/>
    </location>
</feature>
<dbReference type="AlphaFoldDB" id="A0A939FSA5"/>
<evidence type="ECO:0000313" key="6">
    <source>
        <dbReference type="Proteomes" id="UP000664122"/>
    </source>
</evidence>
<keyword evidence="1" id="KW-0547">Nucleotide-binding</keyword>
<dbReference type="SUPFAM" id="SSF52540">
    <property type="entry name" value="P-loop containing nucleoside triphosphate hydrolases"/>
    <property type="match status" value="2"/>
</dbReference>
<accession>A0A939FSA5</accession>
<dbReference type="Gene3D" id="3.40.50.300">
    <property type="entry name" value="P-loop containing nucleotide triphosphate hydrolases"/>
    <property type="match status" value="2"/>
</dbReference>
<proteinExistence type="predicted"/>
<evidence type="ECO:0000313" key="5">
    <source>
        <dbReference type="EMBL" id="MBO0660983.1"/>
    </source>
</evidence>
<protein>
    <submittedName>
        <fullName evidence="5">ABC transporter ATP-binding protein</fullName>
    </submittedName>
</protein>
<keyword evidence="6" id="KW-1185">Reference proteome</keyword>
<gene>
    <name evidence="5" type="ORF">J1C48_00215</name>
</gene>
<comment type="caution">
    <text evidence="5">The sequence shown here is derived from an EMBL/GenBank/DDBJ whole genome shotgun (WGS) entry which is preliminary data.</text>
</comment>
<dbReference type="RefSeq" id="WP_207255635.1">
    <property type="nucleotide sequence ID" value="NZ_JAFMPP010000001.1"/>
</dbReference>
<dbReference type="PANTHER" id="PTHR43790:SF4">
    <property type="entry name" value="GUANOSINE IMPORT ATP-BINDING PROTEIN NUPO"/>
    <property type="match status" value="1"/>
</dbReference>
<feature type="region of interest" description="Disordered" evidence="3">
    <location>
        <begin position="1"/>
        <end position="24"/>
    </location>
</feature>
<evidence type="ECO:0000256" key="1">
    <source>
        <dbReference type="ARBA" id="ARBA00022741"/>
    </source>
</evidence>
<dbReference type="InterPro" id="IPR003593">
    <property type="entry name" value="AAA+_ATPase"/>
</dbReference>
<dbReference type="PROSITE" id="PS50893">
    <property type="entry name" value="ABC_TRANSPORTER_2"/>
    <property type="match status" value="2"/>
</dbReference>
<feature type="compositionally biased region" description="Basic and acidic residues" evidence="3">
    <location>
        <begin position="9"/>
        <end position="24"/>
    </location>
</feature>
<evidence type="ECO:0000259" key="4">
    <source>
        <dbReference type="PROSITE" id="PS50893"/>
    </source>
</evidence>
<dbReference type="InterPro" id="IPR027417">
    <property type="entry name" value="P-loop_NTPase"/>
</dbReference>
<dbReference type="SMART" id="SM00382">
    <property type="entry name" value="AAA"/>
    <property type="match status" value="1"/>
</dbReference>
<evidence type="ECO:0000256" key="2">
    <source>
        <dbReference type="ARBA" id="ARBA00022840"/>
    </source>
</evidence>
<dbReference type="GO" id="GO:0016887">
    <property type="term" value="F:ATP hydrolysis activity"/>
    <property type="evidence" value="ECO:0007669"/>
    <property type="project" value="InterPro"/>
</dbReference>
<dbReference type="CDD" id="cd03215">
    <property type="entry name" value="ABC_Carb_Monos_II"/>
    <property type="match status" value="1"/>
</dbReference>
<keyword evidence="2 5" id="KW-0067">ATP-binding</keyword>
<organism evidence="5 6">
    <name type="scientific">Jiella flava</name>
    <dbReference type="NCBI Taxonomy" id="2816857"/>
    <lineage>
        <taxon>Bacteria</taxon>
        <taxon>Pseudomonadati</taxon>
        <taxon>Pseudomonadota</taxon>
        <taxon>Alphaproteobacteria</taxon>
        <taxon>Hyphomicrobiales</taxon>
        <taxon>Aurantimonadaceae</taxon>
        <taxon>Jiella</taxon>
    </lineage>
</organism>
<dbReference type="EMBL" id="JAFMPP010000001">
    <property type="protein sequence ID" value="MBO0660983.1"/>
    <property type="molecule type" value="Genomic_DNA"/>
</dbReference>
<feature type="domain" description="ABC transporter" evidence="4">
    <location>
        <begin position="283"/>
        <end position="527"/>
    </location>
</feature>
<dbReference type="Pfam" id="PF00005">
    <property type="entry name" value="ABC_tran"/>
    <property type="match status" value="2"/>
</dbReference>
<dbReference type="GO" id="GO:0005524">
    <property type="term" value="F:ATP binding"/>
    <property type="evidence" value="ECO:0007669"/>
    <property type="project" value="UniProtKB-KW"/>
</dbReference>
<name>A0A939FSA5_9HYPH</name>